<dbReference type="EMBL" id="JBBPDW010000037">
    <property type="protein sequence ID" value="KAK7536503.1"/>
    <property type="molecule type" value="Genomic_DNA"/>
</dbReference>
<evidence type="ECO:0000313" key="3">
    <source>
        <dbReference type="Proteomes" id="UP001365128"/>
    </source>
</evidence>
<keyword evidence="3" id="KW-1185">Reference proteome</keyword>
<accession>A0ABR1LMT2</accession>
<feature type="compositionally biased region" description="Pro residues" evidence="1">
    <location>
        <begin position="101"/>
        <end position="111"/>
    </location>
</feature>
<evidence type="ECO:0000256" key="1">
    <source>
        <dbReference type="SAM" id="MobiDB-lite"/>
    </source>
</evidence>
<gene>
    <name evidence="2" type="ORF">IWX46DRAFT_643701</name>
</gene>
<name>A0ABR1LMT2_9PEZI</name>
<feature type="compositionally biased region" description="Low complexity" evidence="1">
    <location>
        <begin position="65"/>
        <end position="91"/>
    </location>
</feature>
<comment type="caution">
    <text evidence="2">The sequence shown here is derived from an EMBL/GenBank/DDBJ whole genome shotgun (WGS) entry which is preliminary data.</text>
</comment>
<feature type="region of interest" description="Disordered" evidence="1">
    <location>
        <begin position="35"/>
        <end position="114"/>
    </location>
</feature>
<feature type="compositionally biased region" description="Polar residues" evidence="1">
    <location>
        <begin position="50"/>
        <end position="60"/>
    </location>
</feature>
<dbReference type="Proteomes" id="UP001365128">
    <property type="component" value="Unassembled WGS sequence"/>
</dbReference>
<reference evidence="2 3" key="1">
    <citation type="submission" date="2024-04" db="EMBL/GenBank/DDBJ databases">
        <title>Phyllosticta paracitricarpa is synonymous to the EU quarantine fungus P. citricarpa based on phylogenomic analyses.</title>
        <authorList>
            <consortium name="Lawrence Berkeley National Laboratory"/>
            <person name="Van Ingen-Buijs V.A."/>
            <person name="Van Westerhoven A.C."/>
            <person name="Haridas S."/>
            <person name="Skiadas P."/>
            <person name="Martin F."/>
            <person name="Groenewald J.Z."/>
            <person name="Crous P.W."/>
            <person name="Seidl M.F."/>
        </authorList>
    </citation>
    <scope>NUCLEOTIDE SEQUENCE [LARGE SCALE GENOMIC DNA]</scope>
    <source>
        <strain evidence="2 3">CBS 122670</strain>
    </source>
</reference>
<organism evidence="2 3">
    <name type="scientific">Phyllosticta citricarpa</name>
    <dbReference type="NCBI Taxonomy" id="55181"/>
    <lineage>
        <taxon>Eukaryota</taxon>
        <taxon>Fungi</taxon>
        <taxon>Dikarya</taxon>
        <taxon>Ascomycota</taxon>
        <taxon>Pezizomycotina</taxon>
        <taxon>Dothideomycetes</taxon>
        <taxon>Dothideomycetes incertae sedis</taxon>
        <taxon>Botryosphaeriales</taxon>
        <taxon>Phyllostictaceae</taxon>
        <taxon>Phyllosticta</taxon>
    </lineage>
</organism>
<evidence type="ECO:0000313" key="2">
    <source>
        <dbReference type="EMBL" id="KAK7536503.1"/>
    </source>
</evidence>
<sequence length="211" mass="22794">MEVVVNNGYLKGLPDSSASSDYDWVSYLAYDEEIPGSDKHGPHRSLAAPMSQQRSQTILTRIQEPAAKPAAPTAAAAPSKTIKPKAPTSPASNYTTERPNDPSPSSPPPPPRRTKQTFCIAAAADVVVAACNLAMVHSSNSAVELPNTANNFSIVVMLTATLKVIGEIEADPDWGSRDFQMMRDDAREAFGINKESTLQNRRVRCEHYLGV</sequence>
<protein>
    <submittedName>
        <fullName evidence="2">Uncharacterized protein</fullName>
    </submittedName>
</protein>
<proteinExistence type="predicted"/>